<dbReference type="EMBL" id="BPQP01000036">
    <property type="protein sequence ID" value="GJD95401.1"/>
    <property type="molecule type" value="Genomic_DNA"/>
</dbReference>
<keyword evidence="2" id="KW-1185">Reference proteome</keyword>
<reference evidence="1" key="1">
    <citation type="journal article" date="2021" name="Front. Microbiol.">
        <title>Comprehensive Comparative Genomics and Phenotyping of Methylobacterium Species.</title>
        <authorList>
            <person name="Alessa O."/>
            <person name="Ogura Y."/>
            <person name="Fujitani Y."/>
            <person name="Takami H."/>
            <person name="Hayashi T."/>
            <person name="Sahin N."/>
            <person name="Tani A."/>
        </authorList>
    </citation>
    <scope>NUCLEOTIDE SEQUENCE</scope>
    <source>
        <strain evidence="1">DSM 19015</strain>
    </source>
</reference>
<gene>
    <name evidence="1" type="ORF">OCOJLMKI_2613</name>
</gene>
<dbReference type="Proteomes" id="UP001055125">
    <property type="component" value="Unassembled WGS sequence"/>
</dbReference>
<sequence>MALKGANCETLTNRAPLCYYDFTFIPAQDLTNRNPL</sequence>
<name>A0ABQ4RXV0_9HYPH</name>
<protein>
    <submittedName>
        <fullName evidence="1">Uncharacterized protein</fullName>
    </submittedName>
</protein>
<organism evidence="1 2">
    <name type="scientific">Methylobacterium iners</name>
    <dbReference type="NCBI Taxonomy" id="418707"/>
    <lineage>
        <taxon>Bacteria</taxon>
        <taxon>Pseudomonadati</taxon>
        <taxon>Pseudomonadota</taxon>
        <taxon>Alphaproteobacteria</taxon>
        <taxon>Hyphomicrobiales</taxon>
        <taxon>Methylobacteriaceae</taxon>
        <taxon>Methylobacterium</taxon>
    </lineage>
</organism>
<comment type="caution">
    <text evidence="1">The sequence shown here is derived from an EMBL/GenBank/DDBJ whole genome shotgun (WGS) entry which is preliminary data.</text>
</comment>
<evidence type="ECO:0000313" key="2">
    <source>
        <dbReference type="Proteomes" id="UP001055125"/>
    </source>
</evidence>
<evidence type="ECO:0000313" key="1">
    <source>
        <dbReference type="EMBL" id="GJD95401.1"/>
    </source>
</evidence>
<proteinExistence type="predicted"/>
<accession>A0ABQ4RXV0</accession>
<reference evidence="1" key="2">
    <citation type="submission" date="2021-08" db="EMBL/GenBank/DDBJ databases">
        <authorList>
            <person name="Tani A."/>
            <person name="Ola A."/>
            <person name="Ogura Y."/>
            <person name="Katsura K."/>
            <person name="Hayashi T."/>
        </authorList>
    </citation>
    <scope>NUCLEOTIDE SEQUENCE</scope>
    <source>
        <strain evidence="1">DSM 19015</strain>
    </source>
</reference>